<dbReference type="NCBIfam" id="TIGR00604">
    <property type="entry name" value="rad3"/>
    <property type="match status" value="1"/>
</dbReference>
<keyword evidence="8" id="KW-0378">Hydrolase</keyword>
<accession>V4AHF8</accession>
<reference evidence="20 21" key="1">
    <citation type="journal article" date="2013" name="Nature">
        <title>Insights into bilaterian evolution from three spiralian genomes.</title>
        <authorList>
            <person name="Simakov O."/>
            <person name="Marletaz F."/>
            <person name="Cho S.J."/>
            <person name="Edsinger-Gonzales E."/>
            <person name="Havlak P."/>
            <person name="Hellsten U."/>
            <person name="Kuo D.H."/>
            <person name="Larsson T."/>
            <person name="Lv J."/>
            <person name="Arendt D."/>
            <person name="Savage R."/>
            <person name="Osoegawa K."/>
            <person name="de Jong P."/>
            <person name="Grimwood J."/>
            <person name="Chapman J.A."/>
            <person name="Shapiro H."/>
            <person name="Aerts A."/>
            <person name="Otillar R.P."/>
            <person name="Terry A.Y."/>
            <person name="Boore J.L."/>
            <person name="Grigoriev I.V."/>
            <person name="Lindberg D.R."/>
            <person name="Seaver E.C."/>
            <person name="Weisblat D.A."/>
            <person name="Putnam N.H."/>
            <person name="Rokhsar D.S."/>
        </authorList>
    </citation>
    <scope>NUCLEOTIDE SEQUENCE [LARGE SCALE GENOMIC DNA]</scope>
</reference>
<dbReference type="GO" id="GO:1990918">
    <property type="term" value="P:double-strand break repair involved in meiotic recombination"/>
    <property type="evidence" value="ECO:0007669"/>
    <property type="project" value="TreeGrafter"/>
</dbReference>
<keyword evidence="12" id="KW-0411">Iron-sulfur</keyword>
<dbReference type="GO" id="GO:0043139">
    <property type="term" value="F:5'-3' DNA helicase activity"/>
    <property type="evidence" value="ECO:0007669"/>
    <property type="project" value="UniProtKB-EC"/>
</dbReference>
<evidence type="ECO:0000256" key="1">
    <source>
        <dbReference type="ARBA" id="ARBA00001966"/>
    </source>
</evidence>
<keyword evidence="13" id="KW-0234">DNA repair</keyword>
<keyword evidence="15" id="KW-0539">Nucleus</keyword>
<evidence type="ECO:0000256" key="6">
    <source>
        <dbReference type="ARBA" id="ARBA00022741"/>
    </source>
</evidence>
<feature type="non-terminal residue" evidence="20">
    <location>
        <position position="1"/>
    </location>
</feature>
<evidence type="ECO:0000256" key="5">
    <source>
        <dbReference type="ARBA" id="ARBA00022723"/>
    </source>
</evidence>
<protein>
    <recommendedName>
        <fullName evidence="16">DNA 5'-3' helicase</fullName>
        <ecNumber evidence="16">5.6.2.3</ecNumber>
    </recommendedName>
    <alternativeName>
        <fullName evidence="18">DNA 5'-3' helicase FANCJ</fullName>
    </alternativeName>
</protein>
<comment type="subcellular location">
    <subcellularLocation>
        <location evidence="2">Nucleus</location>
    </subcellularLocation>
</comment>
<dbReference type="GO" id="GO:0046872">
    <property type="term" value="F:metal ion binding"/>
    <property type="evidence" value="ECO:0007669"/>
    <property type="project" value="UniProtKB-KW"/>
</dbReference>
<evidence type="ECO:0000256" key="9">
    <source>
        <dbReference type="ARBA" id="ARBA00022806"/>
    </source>
</evidence>
<keyword evidence="9" id="KW-0347">Helicase</keyword>
<dbReference type="PANTHER" id="PTHR11472">
    <property type="entry name" value="DNA REPAIR DEAD HELICASE RAD3/XP-D SUBFAMILY MEMBER"/>
    <property type="match status" value="1"/>
</dbReference>
<keyword evidence="7" id="KW-0227">DNA damage</keyword>
<evidence type="ECO:0000256" key="14">
    <source>
        <dbReference type="ARBA" id="ARBA00023235"/>
    </source>
</evidence>
<evidence type="ECO:0000259" key="19">
    <source>
        <dbReference type="PROSITE" id="PS51193"/>
    </source>
</evidence>
<evidence type="ECO:0000256" key="15">
    <source>
        <dbReference type="ARBA" id="ARBA00023242"/>
    </source>
</evidence>
<proteinExistence type="inferred from homology"/>
<name>V4AHF8_LOTGI</name>
<dbReference type="AlphaFoldDB" id="V4AHF8"/>
<dbReference type="CTD" id="20234900"/>
<evidence type="ECO:0000313" key="21">
    <source>
        <dbReference type="Proteomes" id="UP000030746"/>
    </source>
</evidence>
<evidence type="ECO:0000256" key="3">
    <source>
        <dbReference type="ARBA" id="ARBA00008792"/>
    </source>
</evidence>
<keyword evidence="4" id="KW-0004">4Fe-4S</keyword>
<dbReference type="Pfam" id="PF06733">
    <property type="entry name" value="DEAD_2"/>
    <property type="match status" value="1"/>
</dbReference>
<dbReference type="SUPFAM" id="SSF52540">
    <property type="entry name" value="P-loop containing nucleoside triphosphate hydrolases"/>
    <property type="match status" value="1"/>
</dbReference>
<dbReference type="OMA" id="FDDVIWQ"/>
<evidence type="ECO:0000313" key="20">
    <source>
        <dbReference type="EMBL" id="ESO94630.1"/>
    </source>
</evidence>
<dbReference type="FunFam" id="3.40.50.300:FF:000731">
    <property type="entry name" value="Fanconi anemia group J protein homolog"/>
    <property type="match status" value="1"/>
</dbReference>
<dbReference type="InterPro" id="IPR027417">
    <property type="entry name" value="P-loop_NTPase"/>
</dbReference>
<evidence type="ECO:0000256" key="12">
    <source>
        <dbReference type="ARBA" id="ARBA00023014"/>
    </source>
</evidence>
<evidence type="ECO:0000256" key="8">
    <source>
        <dbReference type="ARBA" id="ARBA00022801"/>
    </source>
</evidence>
<sequence>PRIYFGTRTHKQVAQIVRELRKTAYHDVRMTILGSREFTCIHPAVSKSKNKNEGCSELIKGPGCSFKDRTKRLASQKTIKNLGLDSAWDLEDLVGVGKKHKACPYFLSRDIKSQSELVICPYNYLIDPLIRESMEISIKDQIVILDEAHNIEDSSREAASQSVHLDTLEKSIFEIDNMIELNLKLGDYLKLKRMVQSLIEFINQNSLHLQQKDFEQSSKIWTGFDIVAQMESMGLGPQDFTELQGALASVCEELDDLSKQRLNTDGKLPQSILTMFEQIFLVFKYLYSNNMKFVEDYRMSSSQTLRSLFPRPVVYPKKSEIVILKSLYIADRIPVVTYSLNFWCMSPAVAFSEFSNCKSVILSSGTLSPMSSFQSELGLLFPIQLEANHVIKDNQVWVGTLGQGPKGNTLHAVYRNLETFTFQDELGQLILTVCQTVPNGVLCFLPSYKVLDKLSQRWKMTGLWKCIRNKKVIVSEPRGGDKEEFEVLMKQFYHAVNNNSTDSDNTDGALFLAVCRGKVSEGLDFADNYARAVISVGIPYPNFKDLQVELKRKYNDEHREKKGLLSGGDWYEIQAFRALNQALGRCIRHRRDWGGLILVDDRFVKNGQKYCKGLSKWVRNKVRTFHDFQSGLSSLSSFVEYRIENHEKETK</sequence>
<dbReference type="InterPro" id="IPR006554">
    <property type="entry name" value="Helicase-like_DEXD_c2"/>
</dbReference>
<evidence type="ECO:0000256" key="7">
    <source>
        <dbReference type="ARBA" id="ARBA00022763"/>
    </source>
</evidence>
<dbReference type="GO" id="GO:0051539">
    <property type="term" value="F:4 iron, 4 sulfur cluster binding"/>
    <property type="evidence" value="ECO:0007669"/>
    <property type="project" value="UniProtKB-KW"/>
</dbReference>
<dbReference type="OrthoDB" id="19182at2759"/>
<dbReference type="RefSeq" id="XP_009054684.1">
    <property type="nucleotide sequence ID" value="XM_009056436.1"/>
</dbReference>
<organism evidence="20 21">
    <name type="scientific">Lottia gigantea</name>
    <name type="common">Giant owl limpet</name>
    <dbReference type="NCBI Taxonomy" id="225164"/>
    <lineage>
        <taxon>Eukaryota</taxon>
        <taxon>Metazoa</taxon>
        <taxon>Spiralia</taxon>
        <taxon>Lophotrochozoa</taxon>
        <taxon>Mollusca</taxon>
        <taxon>Gastropoda</taxon>
        <taxon>Patellogastropoda</taxon>
        <taxon>Lottioidea</taxon>
        <taxon>Lottiidae</taxon>
        <taxon>Lottia</taxon>
    </lineage>
</organism>
<keyword evidence="11" id="KW-0408">Iron</keyword>
<evidence type="ECO:0000256" key="13">
    <source>
        <dbReference type="ARBA" id="ARBA00023204"/>
    </source>
</evidence>
<dbReference type="Pfam" id="PF13307">
    <property type="entry name" value="Helicase_C_2"/>
    <property type="match status" value="1"/>
</dbReference>
<dbReference type="SMART" id="SM00491">
    <property type="entry name" value="HELICc2"/>
    <property type="match status" value="1"/>
</dbReference>
<dbReference type="InterPro" id="IPR006555">
    <property type="entry name" value="ATP-dep_Helicase_C"/>
</dbReference>
<dbReference type="STRING" id="225164.V4AHF8"/>
<dbReference type="Proteomes" id="UP000030746">
    <property type="component" value="Unassembled WGS sequence"/>
</dbReference>
<dbReference type="SMART" id="SM00488">
    <property type="entry name" value="DEXDc2"/>
    <property type="match status" value="1"/>
</dbReference>
<dbReference type="HOGENOM" id="CLU_006515_6_0_1"/>
<dbReference type="GO" id="GO:0016818">
    <property type="term" value="F:hydrolase activity, acting on acid anhydrides, in phosphorus-containing anhydrides"/>
    <property type="evidence" value="ECO:0007669"/>
    <property type="project" value="InterPro"/>
</dbReference>
<dbReference type="GO" id="GO:0006289">
    <property type="term" value="P:nucleotide-excision repair"/>
    <property type="evidence" value="ECO:0007669"/>
    <property type="project" value="TreeGrafter"/>
</dbReference>
<dbReference type="GO" id="GO:0005634">
    <property type="term" value="C:nucleus"/>
    <property type="evidence" value="ECO:0007669"/>
    <property type="project" value="UniProtKB-SubCell"/>
</dbReference>
<dbReference type="InterPro" id="IPR045028">
    <property type="entry name" value="DinG/Rad3-like"/>
</dbReference>
<keyword evidence="10" id="KW-0067">ATP-binding</keyword>
<evidence type="ECO:0000256" key="16">
    <source>
        <dbReference type="ARBA" id="ARBA00044969"/>
    </source>
</evidence>
<keyword evidence="21" id="KW-1185">Reference proteome</keyword>
<keyword evidence="6" id="KW-0547">Nucleotide-binding</keyword>
<dbReference type="KEGG" id="lgi:LOTGIDRAFT_144987"/>
<dbReference type="PROSITE" id="PS51193">
    <property type="entry name" value="HELICASE_ATP_BIND_2"/>
    <property type="match status" value="1"/>
</dbReference>
<dbReference type="PANTHER" id="PTHR11472:SF47">
    <property type="entry name" value="FANCONI ANEMIA GROUP J PROTEIN"/>
    <property type="match status" value="1"/>
</dbReference>
<comment type="catalytic activity">
    <reaction evidence="17">
        <text>ATP + H2O = ADP + phosphate + H(+)</text>
        <dbReference type="Rhea" id="RHEA:13065"/>
        <dbReference type="ChEBI" id="CHEBI:15377"/>
        <dbReference type="ChEBI" id="CHEBI:15378"/>
        <dbReference type="ChEBI" id="CHEBI:30616"/>
        <dbReference type="ChEBI" id="CHEBI:43474"/>
        <dbReference type="ChEBI" id="CHEBI:456216"/>
        <dbReference type="EC" id="5.6.2.3"/>
    </reaction>
</comment>
<evidence type="ECO:0000256" key="18">
    <source>
        <dbReference type="ARBA" id="ARBA00082714"/>
    </source>
</evidence>
<dbReference type="GO" id="GO:0003677">
    <property type="term" value="F:DNA binding"/>
    <property type="evidence" value="ECO:0007669"/>
    <property type="project" value="InterPro"/>
</dbReference>
<evidence type="ECO:0000256" key="4">
    <source>
        <dbReference type="ARBA" id="ARBA00022485"/>
    </source>
</evidence>
<dbReference type="EMBL" id="KB201794">
    <property type="protein sequence ID" value="ESO94630.1"/>
    <property type="molecule type" value="Genomic_DNA"/>
</dbReference>
<evidence type="ECO:0000256" key="2">
    <source>
        <dbReference type="ARBA" id="ARBA00004123"/>
    </source>
</evidence>
<dbReference type="InterPro" id="IPR013020">
    <property type="entry name" value="Rad3/Chl1-like"/>
</dbReference>
<dbReference type="Gene3D" id="3.40.50.300">
    <property type="entry name" value="P-loop containing nucleotide triphosphate hydrolases"/>
    <property type="match status" value="2"/>
</dbReference>
<evidence type="ECO:0000256" key="17">
    <source>
        <dbReference type="ARBA" id="ARBA00048954"/>
    </source>
</evidence>
<comment type="cofactor">
    <cofactor evidence="1">
        <name>[4Fe-4S] cluster</name>
        <dbReference type="ChEBI" id="CHEBI:49883"/>
    </cofactor>
</comment>
<dbReference type="CDD" id="cd18788">
    <property type="entry name" value="SF2_C_XPD"/>
    <property type="match status" value="1"/>
</dbReference>
<comment type="similarity">
    <text evidence="3">Belongs to the DEAD box helicase family. DEAH subfamily.</text>
</comment>
<keyword evidence="14" id="KW-0413">Isomerase</keyword>
<dbReference type="GeneID" id="20234900"/>
<dbReference type="GO" id="GO:0005524">
    <property type="term" value="F:ATP binding"/>
    <property type="evidence" value="ECO:0007669"/>
    <property type="project" value="UniProtKB-KW"/>
</dbReference>
<keyword evidence="5" id="KW-0479">Metal-binding</keyword>
<feature type="domain" description="Helicase ATP-binding" evidence="19">
    <location>
        <begin position="1"/>
        <end position="193"/>
    </location>
</feature>
<evidence type="ECO:0000256" key="10">
    <source>
        <dbReference type="ARBA" id="ARBA00022840"/>
    </source>
</evidence>
<dbReference type="InterPro" id="IPR010614">
    <property type="entry name" value="RAD3-like_helicase_DEAD"/>
</dbReference>
<dbReference type="EC" id="5.6.2.3" evidence="16"/>
<gene>
    <name evidence="20" type="ORF">LOTGIDRAFT_144987</name>
</gene>
<dbReference type="InterPro" id="IPR014013">
    <property type="entry name" value="Helic_SF1/SF2_ATP-bd_DinG/Rad3"/>
</dbReference>
<evidence type="ECO:0000256" key="11">
    <source>
        <dbReference type="ARBA" id="ARBA00023004"/>
    </source>
</evidence>